<dbReference type="OrthoDB" id="2268901at2759"/>
<evidence type="ECO:0000256" key="9">
    <source>
        <dbReference type="ARBA" id="ARBA00023316"/>
    </source>
</evidence>
<keyword evidence="13" id="KW-1185">Reference proteome</keyword>
<feature type="chain" id="PRO_5004836200" evidence="11">
    <location>
        <begin position="21"/>
        <end position="460"/>
    </location>
</feature>
<dbReference type="PANTHER" id="PTHR31736">
    <property type="match status" value="1"/>
</dbReference>
<dbReference type="GO" id="GO:0071555">
    <property type="term" value="P:cell wall organization"/>
    <property type="evidence" value="ECO:0007669"/>
    <property type="project" value="UniProtKB-KW"/>
</dbReference>
<dbReference type="Gene3D" id="2.160.20.10">
    <property type="entry name" value="Single-stranded right-handed beta-helix, Pectin lyase-like"/>
    <property type="match status" value="1"/>
</dbReference>
<evidence type="ECO:0000256" key="2">
    <source>
        <dbReference type="ARBA" id="ARBA00008834"/>
    </source>
</evidence>
<keyword evidence="8 10" id="KW-0326">Glycosidase</keyword>
<dbReference type="SUPFAM" id="SSF51126">
    <property type="entry name" value="Pectin lyase-like"/>
    <property type="match status" value="1"/>
</dbReference>
<comment type="subcellular location">
    <subcellularLocation>
        <location evidence="1">Secreted</location>
    </subcellularLocation>
</comment>
<dbReference type="AlphaFoldDB" id="W3XI56"/>
<evidence type="ECO:0000256" key="6">
    <source>
        <dbReference type="ARBA" id="ARBA00023157"/>
    </source>
</evidence>
<evidence type="ECO:0000313" key="12">
    <source>
        <dbReference type="EMBL" id="ETS85127.1"/>
    </source>
</evidence>
<dbReference type="InterPro" id="IPR011050">
    <property type="entry name" value="Pectin_lyase_fold/virulence"/>
</dbReference>
<dbReference type="RefSeq" id="XP_007829924.1">
    <property type="nucleotide sequence ID" value="XM_007831733.1"/>
</dbReference>
<dbReference type="eggNOG" id="ENOG502R2FT">
    <property type="taxonomic scope" value="Eukaryota"/>
</dbReference>
<keyword evidence="7" id="KW-0325">Glycoprotein</keyword>
<dbReference type="HOGENOM" id="CLU_016031_7_2_1"/>
<dbReference type="STRING" id="1229662.W3XI56"/>
<dbReference type="Proteomes" id="UP000030651">
    <property type="component" value="Unassembled WGS sequence"/>
</dbReference>
<comment type="similarity">
    <text evidence="2 10">Belongs to the glycosyl hydrolase 28 family.</text>
</comment>
<protein>
    <submittedName>
        <fullName evidence="12">Rhamnogalacturonase A</fullName>
    </submittedName>
</protein>
<dbReference type="InterPro" id="IPR012334">
    <property type="entry name" value="Pectin_lyas_fold"/>
</dbReference>
<keyword evidence="3" id="KW-0964">Secreted</keyword>
<evidence type="ECO:0000256" key="5">
    <source>
        <dbReference type="ARBA" id="ARBA00022801"/>
    </source>
</evidence>
<proteinExistence type="inferred from homology"/>
<evidence type="ECO:0000256" key="10">
    <source>
        <dbReference type="RuleBase" id="RU361169"/>
    </source>
</evidence>
<dbReference type="GO" id="GO:0004650">
    <property type="term" value="F:polygalacturonase activity"/>
    <property type="evidence" value="ECO:0007669"/>
    <property type="project" value="InterPro"/>
</dbReference>
<dbReference type="Pfam" id="PF00295">
    <property type="entry name" value="Glyco_hydro_28"/>
    <property type="match status" value="1"/>
</dbReference>
<name>W3XI56_PESFW</name>
<evidence type="ECO:0000256" key="7">
    <source>
        <dbReference type="ARBA" id="ARBA00023180"/>
    </source>
</evidence>
<feature type="signal peptide" evidence="11">
    <location>
        <begin position="1"/>
        <end position="20"/>
    </location>
</feature>
<dbReference type="GO" id="GO:0005975">
    <property type="term" value="P:carbohydrate metabolic process"/>
    <property type="evidence" value="ECO:0007669"/>
    <property type="project" value="InterPro"/>
</dbReference>
<evidence type="ECO:0000256" key="1">
    <source>
        <dbReference type="ARBA" id="ARBA00004613"/>
    </source>
</evidence>
<keyword evidence="9" id="KW-0961">Cell wall biogenesis/degradation</keyword>
<evidence type="ECO:0000256" key="8">
    <source>
        <dbReference type="ARBA" id="ARBA00023295"/>
    </source>
</evidence>
<reference evidence="13" key="1">
    <citation type="journal article" date="2015" name="BMC Genomics">
        <title>Genomic and transcriptomic analysis of the endophytic fungus Pestalotiopsis fici reveals its lifestyle and high potential for synthesis of natural products.</title>
        <authorList>
            <person name="Wang X."/>
            <person name="Zhang X."/>
            <person name="Liu L."/>
            <person name="Xiang M."/>
            <person name="Wang W."/>
            <person name="Sun X."/>
            <person name="Che Y."/>
            <person name="Guo L."/>
            <person name="Liu G."/>
            <person name="Guo L."/>
            <person name="Wang C."/>
            <person name="Yin W.B."/>
            <person name="Stadler M."/>
            <person name="Zhang X."/>
            <person name="Liu X."/>
        </authorList>
    </citation>
    <scope>NUCLEOTIDE SEQUENCE [LARGE SCALE GENOMIC DNA]</scope>
    <source>
        <strain evidence="13">W106-1 / CGMCC3.15140</strain>
    </source>
</reference>
<organism evidence="12 13">
    <name type="scientific">Pestalotiopsis fici (strain W106-1 / CGMCC3.15140)</name>
    <dbReference type="NCBI Taxonomy" id="1229662"/>
    <lineage>
        <taxon>Eukaryota</taxon>
        <taxon>Fungi</taxon>
        <taxon>Dikarya</taxon>
        <taxon>Ascomycota</taxon>
        <taxon>Pezizomycotina</taxon>
        <taxon>Sordariomycetes</taxon>
        <taxon>Xylariomycetidae</taxon>
        <taxon>Amphisphaeriales</taxon>
        <taxon>Sporocadaceae</taxon>
        <taxon>Pestalotiopsis</taxon>
    </lineage>
</organism>
<sequence>MKFLLSILLIIVSYVLPIAAQLSGRVGPTTSTASKAAKVCNIMSYGGVSSATTDNSAAITSAWNACKNGGQVYIPAGNYGLSSWVTLSGGKGVSINLEGTIYRIGTASGNMIAVTSTSDFEFYSANSKGAIQGYGYQLNSGGASGPRLVRLTKVTDFSFHDIALVDAPVFHLTLDTCTNGEVYNTIIHGVYKGGLDGVDVWGSNIYIHDVEVSNKDECITVKNPANNILVEQIHCNWSGGSAMGSLATGIDIHDIEYNYIYTHHANQMYMFKSNGGGGTVKNVILNNFMGHSNAYTLDLDSAWSSMSKADGNGITYTNITFDNWKGTAANGVQRGPIKVNCPSAVPCTNIDIKNFNIWTDSGSSVLWGCQNAYGSGGCLKAGSGGTYTSTSTVKSVANYQYTTMSNELPSGFPAGKEIPIPSLPASFYPGRQPISAILAKRGEATPAALHRARRTASSNP</sequence>
<dbReference type="InterPro" id="IPR000743">
    <property type="entry name" value="Glyco_hydro_28"/>
</dbReference>
<keyword evidence="6" id="KW-1015">Disulfide bond</keyword>
<dbReference type="PANTHER" id="PTHR31736:SF19">
    <property type="entry name" value="PECTIN LYASE SUPERFAMILY PROTEIN-RELATED"/>
    <property type="match status" value="1"/>
</dbReference>
<dbReference type="EMBL" id="KI912110">
    <property type="protein sequence ID" value="ETS85127.1"/>
    <property type="molecule type" value="Genomic_DNA"/>
</dbReference>
<evidence type="ECO:0000256" key="4">
    <source>
        <dbReference type="ARBA" id="ARBA00022729"/>
    </source>
</evidence>
<dbReference type="GO" id="GO:0005576">
    <property type="term" value="C:extracellular region"/>
    <property type="evidence" value="ECO:0007669"/>
    <property type="project" value="UniProtKB-SubCell"/>
</dbReference>
<dbReference type="InParanoid" id="W3XI56"/>
<keyword evidence="5 10" id="KW-0378">Hydrolase</keyword>
<dbReference type="KEGG" id="pfy:PFICI_03152"/>
<dbReference type="GO" id="GO:0046576">
    <property type="term" value="F:rhamnogalacturonan alpha-L-rhamnopyranosyl-(1-&gt;4)-alpha-D-galactopyranosyluronide lyase activity"/>
    <property type="evidence" value="ECO:0007669"/>
    <property type="project" value="UniProtKB-ARBA"/>
</dbReference>
<gene>
    <name evidence="12" type="ORF">PFICI_03152</name>
</gene>
<accession>W3XI56</accession>
<dbReference type="GeneID" id="19268165"/>
<evidence type="ECO:0000256" key="11">
    <source>
        <dbReference type="SAM" id="SignalP"/>
    </source>
</evidence>
<evidence type="ECO:0000256" key="3">
    <source>
        <dbReference type="ARBA" id="ARBA00022525"/>
    </source>
</evidence>
<evidence type="ECO:0000313" key="13">
    <source>
        <dbReference type="Proteomes" id="UP000030651"/>
    </source>
</evidence>
<keyword evidence="4 11" id="KW-0732">Signal</keyword>